<dbReference type="PATRIC" id="fig|573060.9.peg.4710"/>
<organism evidence="3 4">
    <name type="scientific">Acidovorax delafieldii 2AN</name>
    <dbReference type="NCBI Taxonomy" id="573060"/>
    <lineage>
        <taxon>Bacteria</taxon>
        <taxon>Pseudomonadati</taxon>
        <taxon>Pseudomonadota</taxon>
        <taxon>Betaproteobacteria</taxon>
        <taxon>Burkholderiales</taxon>
        <taxon>Comamonadaceae</taxon>
        <taxon>Acidovorax</taxon>
    </lineage>
</organism>
<comment type="caution">
    <text evidence="3">The sequence shown here is derived from an EMBL/GenBank/DDBJ whole genome shotgun (WGS) entry which is preliminary data.</text>
</comment>
<feature type="compositionally biased region" description="Low complexity" evidence="1">
    <location>
        <begin position="179"/>
        <end position="189"/>
    </location>
</feature>
<dbReference type="Gene3D" id="3.40.50.300">
    <property type="entry name" value="P-loop containing nucleotide triphosphate hydrolases"/>
    <property type="match status" value="1"/>
</dbReference>
<gene>
    <name evidence="3" type="ORF">AcdelDRAFT_0455</name>
</gene>
<dbReference type="InterPro" id="IPR027417">
    <property type="entry name" value="P-loop_NTPase"/>
</dbReference>
<evidence type="ECO:0000313" key="3">
    <source>
        <dbReference type="EMBL" id="EER61930.1"/>
    </source>
</evidence>
<keyword evidence="3" id="KW-0067">ATP-binding</keyword>
<dbReference type="CDD" id="cd00009">
    <property type="entry name" value="AAA"/>
    <property type="match status" value="1"/>
</dbReference>
<reference evidence="3 4" key="1">
    <citation type="submission" date="2009-05" db="EMBL/GenBank/DDBJ databases">
        <title>The draft genome of Acidovorax delafieldii 2AN.</title>
        <authorList>
            <consortium name="US DOE Joint Genome Institute (JGI-PGF)"/>
            <person name="Lucas S."/>
            <person name="Copeland A."/>
            <person name="Lapidus A."/>
            <person name="Glavina del Rio T."/>
            <person name="Tice H."/>
            <person name="Bruce D."/>
            <person name="Goodwin L."/>
            <person name="Pitluck S."/>
            <person name="Larimer F."/>
            <person name="Land M.L."/>
            <person name="Hauser L."/>
            <person name="Shelobolina E.S."/>
            <person name="Picardal F."/>
            <person name="Roden E."/>
            <person name="Emerson D."/>
        </authorList>
    </citation>
    <scope>NUCLEOTIDE SEQUENCE [LARGE SCALE GENOMIC DNA]</scope>
    <source>
        <strain evidence="3 4">2AN</strain>
    </source>
</reference>
<evidence type="ECO:0000259" key="2">
    <source>
        <dbReference type="SMART" id="SM00382"/>
    </source>
</evidence>
<name>C5T0M5_ACIDE</name>
<dbReference type="PANTHER" id="PTHR30050">
    <property type="entry name" value="CHROMOSOMAL REPLICATION INITIATOR PROTEIN DNAA"/>
    <property type="match status" value="1"/>
</dbReference>
<accession>C5T0M5</accession>
<dbReference type="Pfam" id="PF01695">
    <property type="entry name" value="IstB_IS21"/>
    <property type="match status" value="1"/>
</dbReference>
<feature type="domain" description="AAA+ ATPase" evidence="2">
    <location>
        <begin position="35"/>
        <end position="167"/>
    </location>
</feature>
<evidence type="ECO:0000256" key="1">
    <source>
        <dbReference type="SAM" id="MobiDB-lite"/>
    </source>
</evidence>
<dbReference type="SMART" id="SM00382">
    <property type="entry name" value="AAA"/>
    <property type="match status" value="1"/>
</dbReference>
<proteinExistence type="predicted"/>
<dbReference type="GO" id="GO:0006260">
    <property type="term" value="P:DNA replication"/>
    <property type="evidence" value="ECO:0007669"/>
    <property type="project" value="TreeGrafter"/>
</dbReference>
<keyword evidence="3" id="KW-0547">Nucleotide-binding</keyword>
<sequence>MKYATATLEDASFQGVRGIDRSALMGVALSTWIERGETLTFSGATGLGKTWLACALAQFACRQGHSALYLRVPRLAEELRILHGAGTFRRWLEQLAKVDVLILDDWGTGPMDSVTRGDLLEVIDDRVGHRATIITHQLPIEHWHAWLGDATIADAILDRLMQSCRRFNLEGESRRTGKTARAAAKPTKTAQEEAQPMT</sequence>
<dbReference type="PANTHER" id="PTHR30050:SF4">
    <property type="entry name" value="ATP-BINDING PROTEIN RV3427C IN INSERTION SEQUENCE-RELATED"/>
    <property type="match status" value="1"/>
</dbReference>
<protein>
    <submittedName>
        <fullName evidence="3">IstB domain protein ATP-binding protein</fullName>
    </submittedName>
</protein>
<feature type="region of interest" description="Disordered" evidence="1">
    <location>
        <begin position="171"/>
        <end position="198"/>
    </location>
</feature>
<dbReference type="SUPFAM" id="SSF52540">
    <property type="entry name" value="P-loop containing nucleoside triphosphate hydrolases"/>
    <property type="match status" value="1"/>
</dbReference>
<dbReference type="EMBL" id="ACQT01000006">
    <property type="protein sequence ID" value="EER61930.1"/>
    <property type="molecule type" value="Genomic_DNA"/>
</dbReference>
<dbReference type="GO" id="GO:0005524">
    <property type="term" value="F:ATP binding"/>
    <property type="evidence" value="ECO:0007669"/>
    <property type="project" value="UniProtKB-KW"/>
</dbReference>
<dbReference type="AlphaFoldDB" id="C5T0M5"/>
<dbReference type="InterPro" id="IPR002611">
    <property type="entry name" value="IstB_ATP-bd"/>
</dbReference>
<dbReference type="InterPro" id="IPR003593">
    <property type="entry name" value="AAA+_ATPase"/>
</dbReference>
<dbReference type="Proteomes" id="UP000003856">
    <property type="component" value="Unassembled WGS sequence"/>
</dbReference>
<evidence type="ECO:0000313" key="4">
    <source>
        <dbReference type="Proteomes" id="UP000003856"/>
    </source>
</evidence>
<keyword evidence="4" id="KW-1185">Reference proteome</keyword>